<feature type="non-terminal residue" evidence="2">
    <location>
        <position position="199"/>
    </location>
</feature>
<dbReference type="InterPro" id="IPR027417">
    <property type="entry name" value="P-loop_NTPase"/>
</dbReference>
<dbReference type="InterPro" id="IPR025669">
    <property type="entry name" value="AAA_dom"/>
</dbReference>
<dbReference type="InterPro" id="IPR050678">
    <property type="entry name" value="DNA_Partitioning_ATPase"/>
</dbReference>
<dbReference type="Pfam" id="PF13614">
    <property type="entry name" value="AAA_31"/>
    <property type="match status" value="1"/>
</dbReference>
<evidence type="ECO:0000313" key="3">
    <source>
        <dbReference type="Proteomes" id="UP000759246"/>
    </source>
</evidence>
<dbReference type="SUPFAM" id="SSF52540">
    <property type="entry name" value="P-loop containing nucleoside triphosphate hydrolases"/>
    <property type="match status" value="1"/>
</dbReference>
<protein>
    <submittedName>
        <fullName evidence="2">AAA family ATPase</fullName>
    </submittedName>
</protein>
<reference evidence="2" key="1">
    <citation type="submission" date="2020-04" db="EMBL/GenBank/DDBJ databases">
        <title>Deep metagenomics examines the oral microbiome during advanced dental caries in children, revealing novel taxa and co-occurrences with host molecules.</title>
        <authorList>
            <person name="Baker J.L."/>
            <person name="Morton J.T."/>
            <person name="Dinis M."/>
            <person name="Alvarez R."/>
            <person name="Tran N.C."/>
            <person name="Knight R."/>
            <person name="Edlund A."/>
        </authorList>
    </citation>
    <scope>NUCLEOTIDE SEQUENCE</scope>
    <source>
        <strain evidence="2">JCVI_30_bin.13</strain>
    </source>
</reference>
<accession>A0A929RSQ8</accession>
<dbReference type="PANTHER" id="PTHR13696">
    <property type="entry name" value="P-LOOP CONTAINING NUCLEOSIDE TRIPHOSPHATE HYDROLASE"/>
    <property type="match status" value="1"/>
</dbReference>
<evidence type="ECO:0000259" key="1">
    <source>
        <dbReference type="Pfam" id="PF13614"/>
    </source>
</evidence>
<feature type="domain" description="AAA" evidence="1">
    <location>
        <begin position="3"/>
        <end position="178"/>
    </location>
</feature>
<organism evidence="2 3">
    <name type="scientific">Actinomyces bouchesdurhonensis</name>
    <dbReference type="NCBI Taxonomy" id="1852361"/>
    <lineage>
        <taxon>Bacteria</taxon>
        <taxon>Bacillati</taxon>
        <taxon>Actinomycetota</taxon>
        <taxon>Actinomycetes</taxon>
        <taxon>Actinomycetales</taxon>
        <taxon>Actinomycetaceae</taxon>
        <taxon>Actinomyces</taxon>
    </lineage>
</organism>
<evidence type="ECO:0000313" key="2">
    <source>
        <dbReference type="EMBL" id="MBF0967342.1"/>
    </source>
</evidence>
<dbReference type="AlphaFoldDB" id="A0A929RSQ8"/>
<proteinExistence type="predicted"/>
<name>A0A929RSQ8_9ACTO</name>
<dbReference type="CDD" id="cd02042">
    <property type="entry name" value="ParAB_family"/>
    <property type="match status" value="1"/>
</dbReference>
<dbReference type="EMBL" id="JABZGF010000420">
    <property type="protein sequence ID" value="MBF0967342.1"/>
    <property type="molecule type" value="Genomic_DNA"/>
</dbReference>
<gene>
    <name evidence="2" type="ORF">HXK09_09405</name>
</gene>
<comment type="caution">
    <text evidence="2">The sequence shown here is derived from an EMBL/GenBank/DDBJ whole genome shotgun (WGS) entry which is preliminary data.</text>
</comment>
<dbReference type="Gene3D" id="3.40.50.300">
    <property type="entry name" value="P-loop containing nucleotide triphosphate hydrolases"/>
    <property type="match status" value="1"/>
</dbReference>
<sequence>MLTIAVTNQKGGVGKTTTTYHLARASSLRGIRTLVVDLDPQGNLTDSLADLADGDAGMADVLSAASQLTLDEVVAPTPWEGVHLAPSGADALALVRNELVTGGPGREMRLREALAPVSGSFDLALIDCAPALDTLAVNAFAAADGILVVSQSRLYSATGLAHLLNTVEAVHAYYNPSVSLMGVILNQHRARTRQGAHWV</sequence>
<dbReference type="Proteomes" id="UP000759246">
    <property type="component" value="Unassembled WGS sequence"/>
</dbReference>
<dbReference type="PANTHER" id="PTHR13696:SF99">
    <property type="entry name" value="COBYRINIC ACID AC-DIAMIDE SYNTHASE"/>
    <property type="match status" value="1"/>
</dbReference>